<keyword evidence="1" id="KW-0812">Transmembrane</keyword>
<proteinExistence type="predicted"/>
<name>A0A6J7H6L9_9ZZZZ</name>
<feature type="transmembrane region" description="Helical" evidence="1">
    <location>
        <begin position="275"/>
        <end position="298"/>
    </location>
</feature>
<dbReference type="Pfam" id="PF05145">
    <property type="entry name" value="AbrB"/>
    <property type="match status" value="1"/>
</dbReference>
<feature type="transmembrane region" description="Helical" evidence="1">
    <location>
        <begin position="96"/>
        <end position="114"/>
    </location>
</feature>
<evidence type="ECO:0000256" key="1">
    <source>
        <dbReference type="SAM" id="Phobius"/>
    </source>
</evidence>
<feature type="transmembrane region" description="Helical" evidence="1">
    <location>
        <begin position="330"/>
        <end position="351"/>
    </location>
</feature>
<evidence type="ECO:0000313" key="2">
    <source>
        <dbReference type="EMBL" id="CAB4912403.1"/>
    </source>
</evidence>
<dbReference type="AlphaFoldDB" id="A0A6J7H6L9"/>
<feature type="transmembrane region" description="Helical" evidence="1">
    <location>
        <begin position="20"/>
        <end position="49"/>
    </location>
</feature>
<accession>A0A6J7H6L9</accession>
<feature type="transmembrane region" description="Helical" evidence="1">
    <location>
        <begin position="192"/>
        <end position="211"/>
    </location>
</feature>
<dbReference type="GO" id="GO:0016020">
    <property type="term" value="C:membrane"/>
    <property type="evidence" value="ECO:0007669"/>
    <property type="project" value="InterPro"/>
</dbReference>
<dbReference type="InterPro" id="IPR017516">
    <property type="entry name" value="AbrB_dup"/>
</dbReference>
<dbReference type="NCBIfam" id="TIGR03082">
    <property type="entry name" value="Gneg_AbrB_dup"/>
    <property type="match status" value="2"/>
</dbReference>
<sequence length="359" mass="36365">MTWVLVLQWAVMNRRLLLDWLGVLAVAAALSGLLTLLGVPSATLFAGLATGLGRALLVRRKLVLPRHGMTGAQAVVGVSIGALVSLSTLQAVARDWLPVVGVTVGTLLLSLVAGRLMALRAGVSRVTGAFSMIAGGASGITVMARELGADARMVAVLQYLRVLLIVVTMPVVAAVVYGAAGTDAGTTADAGPGAWAGLLFTVVSVVVGIPLGRLSRIPVPALLGPMLVAATLDLTGLSRDAAVPALLESAAFLVIGLQVGLSFTRESLVVVGRALPLALALIVGLVLACAGLGLVLSATADVSPLTAYLATTPGGLYAVLATATDSGADATVVLAVQVLRLFVMLLTAPLVSRWLRRGG</sequence>
<dbReference type="PIRSF" id="PIRSF038991">
    <property type="entry name" value="Protein_AbrB"/>
    <property type="match status" value="1"/>
</dbReference>
<protein>
    <submittedName>
        <fullName evidence="2">Unannotated protein</fullName>
    </submittedName>
</protein>
<dbReference type="EMBL" id="CAFBMQ010000134">
    <property type="protein sequence ID" value="CAB4912403.1"/>
    <property type="molecule type" value="Genomic_DNA"/>
</dbReference>
<feature type="transmembrane region" description="Helical" evidence="1">
    <location>
        <begin position="241"/>
        <end position="263"/>
    </location>
</feature>
<dbReference type="PANTHER" id="PTHR38457">
    <property type="entry name" value="REGULATOR ABRB-RELATED"/>
    <property type="match status" value="1"/>
</dbReference>
<reference evidence="2" key="1">
    <citation type="submission" date="2020-05" db="EMBL/GenBank/DDBJ databases">
        <authorList>
            <person name="Chiriac C."/>
            <person name="Salcher M."/>
            <person name="Ghai R."/>
            <person name="Kavagutti S V."/>
        </authorList>
    </citation>
    <scope>NUCLEOTIDE SEQUENCE</scope>
</reference>
<gene>
    <name evidence="2" type="ORF">UFOPK3609_00951</name>
</gene>
<feature type="transmembrane region" description="Helical" evidence="1">
    <location>
        <begin position="126"/>
        <end position="144"/>
    </location>
</feature>
<dbReference type="InterPro" id="IPR007820">
    <property type="entry name" value="AbrB_fam"/>
</dbReference>
<keyword evidence="1" id="KW-1133">Transmembrane helix</keyword>
<dbReference type="PANTHER" id="PTHR38457:SF1">
    <property type="entry name" value="REGULATOR ABRB-RELATED"/>
    <property type="match status" value="1"/>
</dbReference>
<dbReference type="GO" id="GO:0010468">
    <property type="term" value="P:regulation of gene expression"/>
    <property type="evidence" value="ECO:0007669"/>
    <property type="project" value="InterPro"/>
</dbReference>
<keyword evidence="1" id="KW-0472">Membrane</keyword>
<feature type="transmembrane region" description="Helical" evidence="1">
    <location>
        <begin position="156"/>
        <end position="180"/>
    </location>
</feature>
<feature type="transmembrane region" description="Helical" evidence="1">
    <location>
        <begin position="70"/>
        <end position="90"/>
    </location>
</feature>
<organism evidence="2">
    <name type="scientific">freshwater metagenome</name>
    <dbReference type="NCBI Taxonomy" id="449393"/>
    <lineage>
        <taxon>unclassified sequences</taxon>
        <taxon>metagenomes</taxon>
        <taxon>ecological metagenomes</taxon>
    </lineage>
</organism>